<evidence type="ECO:0000313" key="1">
    <source>
        <dbReference type="EMBL" id="VDL66523.1"/>
    </source>
</evidence>
<reference evidence="3" key="1">
    <citation type="submission" date="2017-02" db="UniProtKB">
        <authorList>
            <consortium name="WormBaseParasite"/>
        </authorList>
    </citation>
    <scope>IDENTIFICATION</scope>
</reference>
<dbReference type="AlphaFoldDB" id="A0A0N4XK80"/>
<sequence>MTTEEYVYVLLAMRSQAFGEYCFRLCGDKMFHCNQKVLGQAGTGQATLKSGLTPFWEDTVNNNADGLDAAAKSAAKRMVVIDVNADIGNQSYLSQFQDSIMKRVREPPLSCSTKECLTNDNETVIAFRSSRRGGIQLHTKSYFPDGIFFETAA</sequence>
<dbReference type="WBParaSite" id="NBR_0000293201-mRNA-1">
    <property type="protein sequence ID" value="NBR_0000293201-mRNA-1"/>
    <property type="gene ID" value="NBR_0000293201"/>
</dbReference>
<reference evidence="1 2" key="2">
    <citation type="submission" date="2018-11" db="EMBL/GenBank/DDBJ databases">
        <authorList>
            <consortium name="Pathogen Informatics"/>
        </authorList>
    </citation>
    <scope>NUCLEOTIDE SEQUENCE [LARGE SCALE GENOMIC DNA]</scope>
</reference>
<protein>
    <submittedName>
        <fullName evidence="3">PPM-type phosphatase domain-containing protein</fullName>
    </submittedName>
</protein>
<gene>
    <name evidence="1" type="ORF">NBR_LOCUS2934</name>
</gene>
<name>A0A0N4XK80_NIPBR</name>
<evidence type="ECO:0000313" key="2">
    <source>
        <dbReference type="Proteomes" id="UP000271162"/>
    </source>
</evidence>
<organism evidence="3">
    <name type="scientific">Nippostrongylus brasiliensis</name>
    <name type="common">Rat hookworm</name>
    <dbReference type="NCBI Taxonomy" id="27835"/>
    <lineage>
        <taxon>Eukaryota</taxon>
        <taxon>Metazoa</taxon>
        <taxon>Ecdysozoa</taxon>
        <taxon>Nematoda</taxon>
        <taxon>Chromadorea</taxon>
        <taxon>Rhabditida</taxon>
        <taxon>Rhabditina</taxon>
        <taxon>Rhabditomorpha</taxon>
        <taxon>Strongyloidea</taxon>
        <taxon>Heligmosomidae</taxon>
        <taxon>Nippostrongylus</taxon>
    </lineage>
</organism>
<dbReference type="EMBL" id="UYSL01003872">
    <property type="protein sequence ID" value="VDL66523.1"/>
    <property type="molecule type" value="Genomic_DNA"/>
</dbReference>
<evidence type="ECO:0000313" key="3">
    <source>
        <dbReference type="WBParaSite" id="NBR_0000293201-mRNA-1"/>
    </source>
</evidence>
<dbReference type="STRING" id="27835.A0A0N4XK80"/>
<proteinExistence type="predicted"/>
<dbReference type="Proteomes" id="UP000271162">
    <property type="component" value="Unassembled WGS sequence"/>
</dbReference>
<keyword evidence="2" id="KW-1185">Reference proteome</keyword>
<accession>A0A0N4XK80</accession>